<dbReference type="EC" id="6.3.2.9" evidence="7 8"/>
<comment type="similarity">
    <text evidence="7">Belongs to the MurCDEF family.</text>
</comment>
<keyword evidence="7 8" id="KW-0573">Peptidoglycan synthesis</keyword>
<keyword evidence="7 8" id="KW-0132">Cell division</keyword>
<keyword evidence="5 7" id="KW-0547">Nucleotide-binding</keyword>
<dbReference type="GO" id="GO:0008764">
    <property type="term" value="F:UDP-N-acetylmuramoylalanine-D-glutamate ligase activity"/>
    <property type="evidence" value="ECO:0007669"/>
    <property type="project" value="UniProtKB-UniRule"/>
</dbReference>
<dbReference type="GO" id="GO:0008360">
    <property type="term" value="P:regulation of cell shape"/>
    <property type="evidence" value="ECO:0007669"/>
    <property type="project" value="UniProtKB-KW"/>
</dbReference>
<evidence type="ECO:0000256" key="5">
    <source>
        <dbReference type="ARBA" id="ARBA00022741"/>
    </source>
</evidence>
<dbReference type="Gene3D" id="3.90.190.20">
    <property type="entry name" value="Mur ligase, C-terminal domain"/>
    <property type="match status" value="1"/>
</dbReference>
<dbReference type="GO" id="GO:0005737">
    <property type="term" value="C:cytoplasm"/>
    <property type="evidence" value="ECO:0007669"/>
    <property type="project" value="UniProtKB-SubCell"/>
</dbReference>
<dbReference type="InterPro" id="IPR005762">
    <property type="entry name" value="MurD"/>
</dbReference>
<dbReference type="PANTHER" id="PTHR43692:SF1">
    <property type="entry name" value="UDP-N-ACETYLMURAMOYLALANINE--D-GLUTAMATE LIGASE"/>
    <property type="match status" value="1"/>
</dbReference>
<protein>
    <recommendedName>
        <fullName evidence="7 8">UDP-N-acetylmuramoylalanine--D-glutamate ligase</fullName>
        <ecNumber evidence="7 8">6.3.2.9</ecNumber>
    </recommendedName>
    <alternativeName>
        <fullName evidence="7">D-glutamic acid-adding enzyme</fullName>
    </alternativeName>
    <alternativeName>
        <fullName evidence="7">UDP-N-acetylmuramoyl-L-alanyl-D-glutamate synthetase</fullName>
    </alternativeName>
</protein>
<dbReference type="Gene3D" id="3.40.50.720">
    <property type="entry name" value="NAD(P)-binding Rossmann-like Domain"/>
    <property type="match status" value="1"/>
</dbReference>
<dbReference type="Pfam" id="PF08245">
    <property type="entry name" value="Mur_ligase_M"/>
    <property type="match status" value="1"/>
</dbReference>
<comment type="caution">
    <text evidence="11">The sequence shown here is derived from an EMBL/GenBank/DDBJ whole genome shotgun (WGS) entry which is preliminary data.</text>
</comment>
<name>A0A418YI76_9GAMM</name>
<organism evidence="11 12">
    <name type="scientific">Motilimonas pumila</name>
    <dbReference type="NCBI Taxonomy" id="2303987"/>
    <lineage>
        <taxon>Bacteria</taxon>
        <taxon>Pseudomonadati</taxon>
        <taxon>Pseudomonadota</taxon>
        <taxon>Gammaproteobacteria</taxon>
        <taxon>Alteromonadales</taxon>
        <taxon>Alteromonadales genera incertae sedis</taxon>
        <taxon>Motilimonas</taxon>
    </lineage>
</organism>
<comment type="catalytic activity">
    <reaction evidence="7 8">
        <text>UDP-N-acetyl-alpha-D-muramoyl-L-alanine + D-glutamate + ATP = UDP-N-acetyl-alpha-D-muramoyl-L-alanyl-D-glutamate + ADP + phosphate + H(+)</text>
        <dbReference type="Rhea" id="RHEA:16429"/>
        <dbReference type="ChEBI" id="CHEBI:15378"/>
        <dbReference type="ChEBI" id="CHEBI:29986"/>
        <dbReference type="ChEBI" id="CHEBI:30616"/>
        <dbReference type="ChEBI" id="CHEBI:43474"/>
        <dbReference type="ChEBI" id="CHEBI:83898"/>
        <dbReference type="ChEBI" id="CHEBI:83900"/>
        <dbReference type="ChEBI" id="CHEBI:456216"/>
        <dbReference type="EC" id="6.3.2.9"/>
    </reaction>
</comment>
<keyword evidence="3 7" id="KW-0963">Cytoplasm</keyword>
<dbReference type="RefSeq" id="WP_119909680.1">
    <property type="nucleotide sequence ID" value="NZ_QZCH01000003.1"/>
</dbReference>
<dbReference type="PANTHER" id="PTHR43692">
    <property type="entry name" value="UDP-N-ACETYLMURAMOYLALANINE--D-GLUTAMATE LIGASE"/>
    <property type="match status" value="1"/>
</dbReference>
<keyword evidence="12" id="KW-1185">Reference proteome</keyword>
<feature type="domain" description="Mur ligase C-terminal" evidence="9">
    <location>
        <begin position="299"/>
        <end position="412"/>
    </location>
</feature>
<dbReference type="GO" id="GO:0009252">
    <property type="term" value="P:peptidoglycan biosynthetic process"/>
    <property type="evidence" value="ECO:0007669"/>
    <property type="project" value="UniProtKB-UniRule"/>
</dbReference>
<comment type="pathway">
    <text evidence="2 7 8">Cell wall biogenesis; peptidoglycan biosynthesis.</text>
</comment>
<evidence type="ECO:0000256" key="6">
    <source>
        <dbReference type="ARBA" id="ARBA00022840"/>
    </source>
</evidence>
<dbReference type="InterPro" id="IPR013221">
    <property type="entry name" value="Mur_ligase_cen"/>
</dbReference>
<dbReference type="InterPro" id="IPR036565">
    <property type="entry name" value="Mur-like_cat_sf"/>
</dbReference>
<evidence type="ECO:0000256" key="3">
    <source>
        <dbReference type="ARBA" id="ARBA00022490"/>
    </source>
</evidence>
<dbReference type="GO" id="GO:0005524">
    <property type="term" value="F:ATP binding"/>
    <property type="evidence" value="ECO:0007669"/>
    <property type="project" value="UniProtKB-UniRule"/>
</dbReference>
<keyword evidence="7 8" id="KW-0133">Cell shape</keyword>
<keyword evidence="4 7" id="KW-0436">Ligase</keyword>
<dbReference type="GO" id="GO:0051301">
    <property type="term" value="P:cell division"/>
    <property type="evidence" value="ECO:0007669"/>
    <property type="project" value="UniProtKB-KW"/>
</dbReference>
<dbReference type="UniPathway" id="UPA00219"/>
<keyword evidence="7 8" id="KW-0131">Cell cycle</keyword>
<dbReference type="GO" id="GO:0071555">
    <property type="term" value="P:cell wall organization"/>
    <property type="evidence" value="ECO:0007669"/>
    <property type="project" value="UniProtKB-KW"/>
</dbReference>
<accession>A0A418YI76</accession>
<keyword evidence="7 8" id="KW-0961">Cell wall biogenesis/degradation</keyword>
<dbReference type="InterPro" id="IPR036615">
    <property type="entry name" value="Mur_ligase_C_dom_sf"/>
</dbReference>
<evidence type="ECO:0000313" key="11">
    <source>
        <dbReference type="EMBL" id="RJG50034.1"/>
    </source>
</evidence>
<evidence type="ECO:0000313" key="12">
    <source>
        <dbReference type="Proteomes" id="UP000283255"/>
    </source>
</evidence>
<feature type="binding site" evidence="7">
    <location>
        <begin position="109"/>
        <end position="115"/>
    </location>
    <ligand>
        <name>ATP</name>
        <dbReference type="ChEBI" id="CHEBI:30616"/>
    </ligand>
</feature>
<proteinExistence type="inferred from homology"/>
<dbReference type="NCBIfam" id="TIGR01087">
    <property type="entry name" value="murD"/>
    <property type="match status" value="1"/>
</dbReference>
<evidence type="ECO:0000256" key="8">
    <source>
        <dbReference type="RuleBase" id="RU003664"/>
    </source>
</evidence>
<gene>
    <name evidence="7" type="primary">murD</name>
    <name evidence="11" type="ORF">D1Z90_05165</name>
</gene>
<evidence type="ECO:0000259" key="9">
    <source>
        <dbReference type="Pfam" id="PF02875"/>
    </source>
</evidence>
<evidence type="ECO:0000256" key="7">
    <source>
        <dbReference type="HAMAP-Rule" id="MF_00639"/>
    </source>
</evidence>
<dbReference type="Proteomes" id="UP000283255">
    <property type="component" value="Unassembled WGS sequence"/>
</dbReference>
<dbReference type="SUPFAM" id="SSF53623">
    <property type="entry name" value="MurD-like peptide ligases, catalytic domain"/>
    <property type="match status" value="1"/>
</dbReference>
<dbReference type="SUPFAM" id="SSF51984">
    <property type="entry name" value="MurCD N-terminal domain"/>
    <property type="match status" value="1"/>
</dbReference>
<feature type="domain" description="Mur ligase central" evidence="10">
    <location>
        <begin position="107"/>
        <end position="276"/>
    </location>
</feature>
<comment type="function">
    <text evidence="7 8">Cell wall formation. Catalyzes the addition of glutamate to the nucleotide precursor UDP-N-acetylmuramoyl-L-alanine (UMA).</text>
</comment>
<dbReference type="Pfam" id="PF21799">
    <property type="entry name" value="MurD-like_N"/>
    <property type="match status" value="1"/>
</dbReference>
<dbReference type="HAMAP" id="MF_00639">
    <property type="entry name" value="MurD"/>
    <property type="match status" value="1"/>
</dbReference>
<dbReference type="InterPro" id="IPR004101">
    <property type="entry name" value="Mur_ligase_C"/>
</dbReference>
<evidence type="ECO:0000259" key="10">
    <source>
        <dbReference type="Pfam" id="PF08245"/>
    </source>
</evidence>
<sequence length="436" mass="46284">MQQNNVVILGLGMTGLSCVRYYLKKGITPTVIDTRAKPPGIEELPTGVPLVCGEMPQELLNKADVIVASPGIALATPALQEAAESGVEIIGDIELFAREAQAPIIAITGSNGKSTVTSLVGDMAKAAGVKVGVGGNIGVAALSLLEQECELYVLELSSFQLETTSSLKPLVATVLNVSEDHMDRYDSYQAYRASKLTIYQQAQHCLINRDDSLTQPIQQTDKQTLISFGTDSQDYGLVNQEGRLALCHHGEVLLFAEELKLSGIHNLANVLAAIAMIDVAGIDRQAAIKCAKQYTGLAHRCEFVADVHGVRWINDSKATNVGATLAALEGLAPVVKGDIHLIAGGDGKGSDFSPLQPVLANSVKTLVCFGQDKHAIADQFSEAIIVDDLSAAVARCAERAKSGDWVLLSPACASLDMFQNFMVRGERFKTLVGALA</sequence>
<dbReference type="SUPFAM" id="SSF53244">
    <property type="entry name" value="MurD-like peptide ligases, peptide-binding domain"/>
    <property type="match status" value="1"/>
</dbReference>
<keyword evidence="6 7" id="KW-0067">ATP-binding</keyword>
<evidence type="ECO:0000256" key="4">
    <source>
        <dbReference type="ARBA" id="ARBA00022598"/>
    </source>
</evidence>
<reference evidence="11 12" key="2">
    <citation type="submission" date="2019-01" db="EMBL/GenBank/DDBJ databases">
        <title>Motilimonas pumilus sp. nov., isolated from the gut of sea cucumber (Apostichopus japonicus).</title>
        <authorList>
            <person name="Wang F.-Q."/>
            <person name="Ren L.-H."/>
            <person name="Lin Y.-W."/>
            <person name="Sun G.-H."/>
            <person name="Du Z.-J."/>
            <person name="Zhao J.-X."/>
            <person name="Liu X.-J."/>
            <person name="Liu L.-J."/>
        </authorList>
    </citation>
    <scope>NUCLEOTIDE SEQUENCE [LARGE SCALE GENOMIC DNA]</scope>
    <source>
        <strain evidence="11 12">PLHSC7-2</strain>
    </source>
</reference>
<comment type="subcellular location">
    <subcellularLocation>
        <location evidence="1 7 8">Cytoplasm</location>
    </subcellularLocation>
</comment>
<dbReference type="Pfam" id="PF02875">
    <property type="entry name" value="Mur_ligase_C"/>
    <property type="match status" value="1"/>
</dbReference>
<dbReference type="EMBL" id="QZCH01000003">
    <property type="protein sequence ID" value="RJG50034.1"/>
    <property type="molecule type" value="Genomic_DNA"/>
</dbReference>
<dbReference type="AlphaFoldDB" id="A0A418YI76"/>
<dbReference type="Gene3D" id="3.40.1190.10">
    <property type="entry name" value="Mur-like, catalytic domain"/>
    <property type="match status" value="1"/>
</dbReference>
<reference evidence="11 12" key="1">
    <citation type="submission" date="2018-09" db="EMBL/GenBank/DDBJ databases">
        <authorList>
            <person name="Wang F."/>
        </authorList>
    </citation>
    <scope>NUCLEOTIDE SEQUENCE [LARGE SCALE GENOMIC DNA]</scope>
    <source>
        <strain evidence="11 12">PLHSC7-2</strain>
    </source>
</reference>
<dbReference type="OrthoDB" id="9809796at2"/>
<evidence type="ECO:0000256" key="1">
    <source>
        <dbReference type="ARBA" id="ARBA00004496"/>
    </source>
</evidence>
<evidence type="ECO:0000256" key="2">
    <source>
        <dbReference type="ARBA" id="ARBA00004752"/>
    </source>
</evidence>